<name>A0ACC2S5W6_9FUNG</name>
<protein>
    <submittedName>
        <fullName evidence="1">Uncharacterized protein</fullName>
    </submittedName>
</protein>
<proteinExistence type="predicted"/>
<comment type="caution">
    <text evidence="1">The sequence shown here is derived from an EMBL/GenBank/DDBJ whole genome shotgun (WGS) entry which is preliminary data.</text>
</comment>
<reference evidence="1" key="1">
    <citation type="submission" date="2022-04" db="EMBL/GenBank/DDBJ databases">
        <title>Genome of the entomopathogenic fungus Entomophthora muscae.</title>
        <authorList>
            <person name="Elya C."/>
            <person name="Lovett B.R."/>
            <person name="Lee E."/>
            <person name="Macias A.M."/>
            <person name="Hajek A.E."/>
            <person name="De Bivort B.L."/>
            <person name="Kasson M.T."/>
            <person name="De Fine Licht H.H."/>
            <person name="Stajich J.E."/>
        </authorList>
    </citation>
    <scope>NUCLEOTIDE SEQUENCE</scope>
    <source>
        <strain evidence="1">Berkeley</strain>
    </source>
</reference>
<organism evidence="1 2">
    <name type="scientific">Entomophthora muscae</name>
    <dbReference type="NCBI Taxonomy" id="34485"/>
    <lineage>
        <taxon>Eukaryota</taxon>
        <taxon>Fungi</taxon>
        <taxon>Fungi incertae sedis</taxon>
        <taxon>Zoopagomycota</taxon>
        <taxon>Entomophthoromycotina</taxon>
        <taxon>Entomophthoromycetes</taxon>
        <taxon>Entomophthorales</taxon>
        <taxon>Entomophthoraceae</taxon>
        <taxon>Entomophthora</taxon>
    </lineage>
</organism>
<sequence length="120" mass="13401">MNIWFSQKNYSDPVLPAYHLSEADAKLPKLLQIPVISYGPAYPSEYSPKLAYSLHMTLPVTPQPSHLKEQETTADTISTQLFGVLYITLTGLVNSMVPANRPWALLGKLFPYIVKLALIL</sequence>
<evidence type="ECO:0000313" key="2">
    <source>
        <dbReference type="Proteomes" id="UP001165960"/>
    </source>
</evidence>
<dbReference type="Proteomes" id="UP001165960">
    <property type="component" value="Unassembled WGS sequence"/>
</dbReference>
<gene>
    <name evidence="1" type="ORF">DSO57_1020525</name>
</gene>
<accession>A0ACC2S5W6</accession>
<dbReference type="EMBL" id="QTSX02005776">
    <property type="protein sequence ID" value="KAJ9057653.1"/>
    <property type="molecule type" value="Genomic_DNA"/>
</dbReference>
<evidence type="ECO:0000313" key="1">
    <source>
        <dbReference type="EMBL" id="KAJ9057653.1"/>
    </source>
</evidence>
<keyword evidence="2" id="KW-1185">Reference proteome</keyword>